<dbReference type="InterPro" id="IPR036318">
    <property type="entry name" value="FAD-bd_PCMH-like_sf"/>
</dbReference>
<evidence type="ECO:0000256" key="3">
    <source>
        <dbReference type="ARBA" id="ARBA00022737"/>
    </source>
</evidence>
<evidence type="ECO:0000256" key="2">
    <source>
        <dbReference type="ARBA" id="ARBA00022692"/>
    </source>
</evidence>
<dbReference type="SUPFAM" id="SSF54631">
    <property type="entry name" value="CBS-domain pair"/>
    <property type="match status" value="1"/>
</dbReference>
<dbReference type="SUPFAM" id="SSF56176">
    <property type="entry name" value="FAD-binding/transporter-associated domain-like"/>
    <property type="match status" value="1"/>
</dbReference>
<name>A0A4R1G6S6_9BACT</name>
<proteinExistence type="predicted"/>
<dbReference type="PANTHER" id="PTHR22777:SF17">
    <property type="entry name" value="UPF0053 PROTEIN SLL0260"/>
    <property type="match status" value="1"/>
</dbReference>
<dbReference type="PROSITE" id="PS51371">
    <property type="entry name" value="CBS"/>
    <property type="match status" value="2"/>
</dbReference>
<dbReference type="InterPro" id="IPR016169">
    <property type="entry name" value="FAD-bd_PCMH_sub2"/>
</dbReference>
<evidence type="ECO:0000259" key="10">
    <source>
        <dbReference type="PROSITE" id="PS51371"/>
    </source>
</evidence>
<dbReference type="GO" id="GO:0005886">
    <property type="term" value="C:plasma membrane"/>
    <property type="evidence" value="ECO:0007669"/>
    <property type="project" value="TreeGrafter"/>
</dbReference>
<feature type="domain" description="CBS" evidence="10">
    <location>
        <begin position="276"/>
        <end position="332"/>
    </location>
</feature>
<evidence type="ECO:0000256" key="5">
    <source>
        <dbReference type="ARBA" id="ARBA00023122"/>
    </source>
</evidence>
<keyword evidence="3" id="KW-0677">Repeat</keyword>
<dbReference type="Pfam" id="PF03471">
    <property type="entry name" value="CorC_HlyC"/>
    <property type="match status" value="1"/>
</dbReference>
<dbReference type="FunFam" id="3.10.580.10:FF:000002">
    <property type="entry name" value="Magnesium/cobalt efflux protein CorC"/>
    <property type="match status" value="1"/>
</dbReference>
<gene>
    <name evidence="12" type="ORF">CLV27_1502</name>
</gene>
<feature type="domain" description="CNNM transmembrane" evidence="11">
    <location>
        <begin position="2"/>
        <end position="191"/>
    </location>
</feature>
<organism evidence="12 13">
    <name type="scientific">Phorcysia thermohydrogeniphila</name>
    <dbReference type="NCBI Taxonomy" id="936138"/>
    <lineage>
        <taxon>Bacteria</taxon>
        <taxon>Pseudomonadati</taxon>
        <taxon>Aquificota</taxon>
        <taxon>Aquificia</taxon>
        <taxon>Desulfurobacteriales</taxon>
        <taxon>Desulfurobacteriaceae</taxon>
        <taxon>Phorcysia</taxon>
    </lineage>
</organism>
<feature type="domain" description="CBS" evidence="10">
    <location>
        <begin position="210"/>
        <end position="269"/>
    </location>
</feature>
<reference evidence="12 13" key="1">
    <citation type="submission" date="2019-03" db="EMBL/GenBank/DDBJ databases">
        <title>Genomic Encyclopedia of Archaeal and Bacterial Type Strains, Phase II (KMG-II): from individual species to whole genera.</title>
        <authorList>
            <person name="Goeker M."/>
        </authorList>
    </citation>
    <scope>NUCLEOTIDE SEQUENCE [LARGE SCALE GENOMIC DNA]</scope>
    <source>
        <strain evidence="12 13">DSM 24425</strain>
    </source>
</reference>
<comment type="caution">
    <text evidence="12">The sequence shown here is derived from an EMBL/GenBank/DDBJ whole genome shotgun (WGS) entry which is preliminary data.</text>
</comment>
<evidence type="ECO:0000256" key="9">
    <source>
        <dbReference type="SAM" id="Phobius"/>
    </source>
</evidence>
<sequence>MESGSLTVYYFILPALVLLSGLFSASETAFFSLNTLRLERLAKEGNKKAAEALKLLQNPANLIATILIGNEMVNVAIAATSTMLFVKLLGEEEGATLAVPATVITLLIFGEVTPKTLAIKYSEKYAFFILNFIKAVGAVITPLRFLLVGVATILLKPFGVELFNKPKAITDEEFMILVSEGAKEGTIAQEEKELIDRTLDLGEMDVKEIMTPRHKIFALREELTVQEAIEKIKDKKFSRIPVYKDSLDQITGILYTRKILPLKLEPRELKKPIKEFMDEPYFVTEFLTLDRLLEDMQRTKKHMAIVVDEYGNTAGLVTLDDILNEIVGESPEESKELSEDRLRLAGDTPIDEVKELLHLREDEILSEVDTLAGLLMALTERIPKKGESVGYQGYTFTVEETEGNRITSVIVEKRK</sequence>
<evidence type="ECO:0000256" key="6">
    <source>
        <dbReference type="ARBA" id="ARBA00023136"/>
    </source>
</evidence>
<dbReference type="GO" id="GO:0050660">
    <property type="term" value="F:flavin adenine dinucleotide binding"/>
    <property type="evidence" value="ECO:0007669"/>
    <property type="project" value="InterPro"/>
</dbReference>
<evidence type="ECO:0000259" key="11">
    <source>
        <dbReference type="PROSITE" id="PS51846"/>
    </source>
</evidence>
<keyword evidence="6 8" id="KW-0472">Membrane</keyword>
<keyword evidence="2 8" id="KW-0812">Transmembrane</keyword>
<evidence type="ECO:0000256" key="7">
    <source>
        <dbReference type="PROSITE-ProRule" id="PRU00703"/>
    </source>
</evidence>
<dbReference type="EMBL" id="SMFV01000005">
    <property type="protein sequence ID" value="TCK03424.1"/>
    <property type="molecule type" value="Genomic_DNA"/>
</dbReference>
<dbReference type="InterPro" id="IPR002550">
    <property type="entry name" value="CNNM"/>
</dbReference>
<evidence type="ECO:0000256" key="4">
    <source>
        <dbReference type="ARBA" id="ARBA00022989"/>
    </source>
</evidence>
<dbReference type="Proteomes" id="UP000295777">
    <property type="component" value="Unassembled WGS sequence"/>
</dbReference>
<dbReference type="Pfam" id="PF00571">
    <property type="entry name" value="CBS"/>
    <property type="match status" value="2"/>
</dbReference>
<keyword evidence="13" id="KW-1185">Reference proteome</keyword>
<dbReference type="AlphaFoldDB" id="A0A4R1G6S6"/>
<dbReference type="InterPro" id="IPR005170">
    <property type="entry name" value="Transptr-assoc_dom"/>
</dbReference>
<evidence type="ECO:0000256" key="1">
    <source>
        <dbReference type="ARBA" id="ARBA00004141"/>
    </source>
</evidence>
<keyword evidence="5 7" id="KW-0129">CBS domain</keyword>
<dbReference type="Pfam" id="PF01595">
    <property type="entry name" value="CNNM"/>
    <property type="match status" value="1"/>
</dbReference>
<dbReference type="InterPro" id="IPR046342">
    <property type="entry name" value="CBS_dom_sf"/>
</dbReference>
<protein>
    <submittedName>
        <fullName evidence="12">CBS domain containing-hemolysin-like protein</fullName>
    </submittedName>
</protein>
<dbReference type="CDD" id="cd04590">
    <property type="entry name" value="CBS_pair_CorC_HlyC_assoc"/>
    <property type="match status" value="1"/>
</dbReference>
<accession>A0A4R1G6S6</accession>
<dbReference type="InterPro" id="IPR044751">
    <property type="entry name" value="Ion_transp-like_CBS"/>
</dbReference>
<comment type="subcellular location">
    <subcellularLocation>
        <location evidence="1">Membrane</location>
        <topology evidence="1">Multi-pass membrane protein</topology>
    </subcellularLocation>
</comment>
<dbReference type="InterPro" id="IPR000644">
    <property type="entry name" value="CBS_dom"/>
</dbReference>
<dbReference type="PROSITE" id="PS51846">
    <property type="entry name" value="CNNM"/>
    <property type="match status" value="1"/>
</dbReference>
<dbReference type="PANTHER" id="PTHR22777">
    <property type="entry name" value="HEMOLYSIN-RELATED"/>
    <property type="match status" value="1"/>
</dbReference>
<feature type="transmembrane region" description="Helical" evidence="9">
    <location>
        <begin position="6"/>
        <end position="33"/>
    </location>
</feature>
<dbReference type="RefSeq" id="WP_132527380.1">
    <property type="nucleotide sequence ID" value="NZ_SMFV01000005.1"/>
</dbReference>
<evidence type="ECO:0000313" key="13">
    <source>
        <dbReference type="Proteomes" id="UP000295777"/>
    </source>
</evidence>
<feature type="transmembrane region" description="Helical" evidence="9">
    <location>
        <begin position="62"/>
        <end position="89"/>
    </location>
</feature>
<feature type="transmembrane region" description="Helical" evidence="9">
    <location>
        <begin position="125"/>
        <end position="155"/>
    </location>
</feature>
<dbReference type="Gene3D" id="3.10.580.10">
    <property type="entry name" value="CBS-domain"/>
    <property type="match status" value="1"/>
</dbReference>
<dbReference type="SMART" id="SM01091">
    <property type="entry name" value="CorC_HlyC"/>
    <property type="match status" value="1"/>
</dbReference>
<feature type="transmembrane region" description="Helical" evidence="9">
    <location>
        <begin position="95"/>
        <end position="113"/>
    </location>
</feature>
<dbReference type="SMART" id="SM00116">
    <property type="entry name" value="CBS"/>
    <property type="match status" value="2"/>
</dbReference>
<keyword evidence="4 8" id="KW-1133">Transmembrane helix</keyword>
<evidence type="ECO:0000256" key="8">
    <source>
        <dbReference type="PROSITE-ProRule" id="PRU01193"/>
    </source>
</evidence>
<dbReference type="OrthoDB" id="9798188at2"/>
<dbReference type="Gene3D" id="3.30.465.10">
    <property type="match status" value="1"/>
</dbReference>
<evidence type="ECO:0000313" key="12">
    <source>
        <dbReference type="EMBL" id="TCK03424.1"/>
    </source>
</evidence>